<gene>
    <name evidence="1" type="ORF">HU200_052326</name>
</gene>
<dbReference type="AlphaFoldDB" id="A0A835E7C2"/>
<dbReference type="EMBL" id="JACEFO010002278">
    <property type="protein sequence ID" value="KAF8668271.1"/>
    <property type="molecule type" value="Genomic_DNA"/>
</dbReference>
<comment type="caution">
    <text evidence="1">The sequence shown here is derived from an EMBL/GenBank/DDBJ whole genome shotgun (WGS) entry which is preliminary data.</text>
</comment>
<proteinExistence type="predicted"/>
<evidence type="ECO:0000313" key="1">
    <source>
        <dbReference type="EMBL" id="KAF8668271.1"/>
    </source>
</evidence>
<sequence>MLNCDGVSYLTFEAGAMPSLRKLLLGMDPDGLRGKEDTAIPDGLQHLHGLKEIHVLQANTPGSHGRKPNMSTMKRIKAAFREAANVHPS</sequence>
<accession>A0A835E7C2</accession>
<name>A0A835E7C2_9POAL</name>
<evidence type="ECO:0000313" key="2">
    <source>
        <dbReference type="Proteomes" id="UP000636709"/>
    </source>
</evidence>
<protein>
    <submittedName>
        <fullName evidence="1">Uncharacterized protein</fullName>
    </submittedName>
</protein>
<reference evidence="1" key="1">
    <citation type="submission" date="2020-07" db="EMBL/GenBank/DDBJ databases">
        <title>Genome sequence and genetic diversity analysis of an under-domesticated orphan crop, white fonio (Digitaria exilis).</title>
        <authorList>
            <person name="Bennetzen J.L."/>
            <person name="Chen S."/>
            <person name="Ma X."/>
            <person name="Wang X."/>
            <person name="Yssel A.E.J."/>
            <person name="Chaluvadi S.R."/>
            <person name="Johnson M."/>
            <person name="Gangashetty P."/>
            <person name="Hamidou F."/>
            <person name="Sanogo M.D."/>
            <person name="Zwaenepoel A."/>
            <person name="Wallace J."/>
            <person name="Van De Peer Y."/>
            <person name="Van Deynze A."/>
        </authorList>
    </citation>
    <scope>NUCLEOTIDE SEQUENCE</scope>
    <source>
        <tissue evidence="1">Leaves</tissue>
    </source>
</reference>
<organism evidence="1 2">
    <name type="scientific">Digitaria exilis</name>
    <dbReference type="NCBI Taxonomy" id="1010633"/>
    <lineage>
        <taxon>Eukaryota</taxon>
        <taxon>Viridiplantae</taxon>
        <taxon>Streptophyta</taxon>
        <taxon>Embryophyta</taxon>
        <taxon>Tracheophyta</taxon>
        <taxon>Spermatophyta</taxon>
        <taxon>Magnoliopsida</taxon>
        <taxon>Liliopsida</taxon>
        <taxon>Poales</taxon>
        <taxon>Poaceae</taxon>
        <taxon>PACMAD clade</taxon>
        <taxon>Panicoideae</taxon>
        <taxon>Panicodae</taxon>
        <taxon>Paniceae</taxon>
        <taxon>Anthephorinae</taxon>
        <taxon>Digitaria</taxon>
    </lineage>
</organism>
<dbReference type="Proteomes" id="UP000636709">
    <property type="component" value="Unassembled WGS sequence"/>
</dbReference>
<keyword evidence="2" id="KW-1185">Reference proteome</keyword>
<dbReference type="OrthoDB" id="675905at2759"/>